<dbReference type="Pfam" id="PF13585">
    <property type="entry name" value="CHU_C"/>
    <property type="match status" value="1"/>
</dbReference>
<proteinExistence type="predicted"/>
<dbReference type="KEGG" id="fcr:HYN56_24490"/>
<protein>
    <recommendedName>
        <fullName evidence="3">Ig-like domain-containing protein</fullName>
    </recommendedName>
</protein>
<evidence type="ECO:0000313" key="1">
    <source>
        <dbReference type="EMBL" id="AWK07215.1"/>
    </source>
</evidence>
<name>A0A2S1YT10_9FLAO</name>
<gene>
    <name evidence="1" type="ORF">HYN56_24490</name>
</gene>
<keyword evidence="2" id="KW-1185">Reference proteome</keyword>
<accession>A0A2S1YT10</accession>
<evidence type="ECO:0008006" key="3">
    <source>
        <dbReference type="Google" id="ProtNLM"/>
    </source>
</evidence>
<dbReference type="NCBIfam" id="TIGR04131">
    <property type="entry name" value="Bac_Flav_CTERM"/>
    <property type="match status" value="1"/>
</dbReference>
<evidence type="ECO:0000313" key="2">
    <source>
        <dbReference type="Proteomes" id="UP000245250"/>
    </source>
</evidence>
<dbReference type="InterPro" id="IPR026341">
    <property type="entry name" value="T9SS_type_B"/>
</dbReference>
<sequence>MQDTQIPIADSPQVFCIQKNAKISDIGVLGQNIKWYENISSTISISESTSLENGITYYATQTISNCESDRIPVTINIQEATTGDCIHFVEELPFPKFFTPNGDGFNDLWTIDSAYLAPNSRIKIYDRYGKLIKELAPNTSWNGTYLGNLEPASDYWFSATRFNGTEFRGHFSLKR</sequence>
<dbReference type="EMBL" id="CP029255">
    <property type="protein sequence ID" value="AWK07215.1"/>
    <property type="molecule type" value="Genomic_DNA"/>
</dbReference>
<dbReference type="Proteomes" id="UP000245250">
    <property type="component" value="Chromosome"/>
</dbReference>
<reference evidence="1 2" key="1">
    <citation type="submission" date="2018-05" db="EMBL/GenBank/DDBJ databases">
        <title>Genome sequencing of Flavobacterium sp. HYN0056.</title>
        <authorList>
            <person name="Yi H."/>
            <person name="Baek C."/>
        </authorList>
    </citation>
    <scope>NUCLEOTIDE SEQUENCE [LARGE SCALE GENOMIC DNA]</scope>
    <source>
        <strain evidence="1 2">HYN0056</strain>
    </source>
</reference>
<dbReference type="AlphaFoldDB" id="A0A2S1YT10"/>
<organism evidence="1 2">
    <name type="scientific">Flavobacterium crocinum</name>
    <dbReference type="NCBI Taxonomy" id="2183896"/>
    <lineage>
        <taxon>Bacteria</taxon>
        <taxon>Pseudomonadati</taxon>
        <taxon>Bacteroidota</taxon>
        <taxon>Flavobacteriia</taxon>
        <taxon>Flavobacteriales</taxon>
        <taxon>Flavobacteriaceae</taxon>
        <taxon>Flavobacterium</taxon>
    </lineage>
</organism>
<dbReference type="OrthoDB" id="9765926at2"/>